<accession>A0AAN6PWV1</accession>
<keyword evidence="3" id="KW-1185">Reference proteome</keyword>
<reference evidence="2" key="1">
    <citation type="journal article" date="2023" name="Mol. Phylogenet. Evol.">
        <title>Genome-scale phylogeny and comparative genomics of the fungal order Sordariales.</title>
        <authorList>
            <person name="Hensen N."/>
            <person name="Bonometti L."/>
            <person name="Westerberg I."/>
            <person name="Brannstrom I.O."/>
            <person name="Guillou S."/>
            <person name="Cros-Aarteil S."/>
            <person name="Calhoun S."/>
            <person name="Haridas S."/>
            <person name="Kuo A."/>
            <person name="Mondo S."/>
            <person name="Pangilinan J."/>
            <person name="Riley R."/>
            <person name="LaButti K."/>
            <person name="Andreopoulos B."/>
            <person name="Lipzen A."/>
            <person name="Chen C."/>
            <person name="Yan M."/>
            <person name="Daum C."/>
            <person name="Ng V."/>
            <person name="Clum A."/>
            <person name="Steindorff A."/>
            <person name="Ohm R.A."/>
            <person name="Martin F."/>
            <person name="Silar P."/>
            <person name="Natvig D.O."/>
            <person name="Lalanne C."/>
            <person name="Gautier V."/>
            <person name="Ament-Velasquez S.L."/>
            <person name="Kruys A."/>
            <person name="Hutchinson M.I."/>
            <person name="Powell A.J."/>
            <person name="Barry K."/>
            <person name="Miller A.N."/>
            <person name="Grigoriev I.V."/>
            <person name="Debuchy R."/>
            <person name="Gladieux P."/>
            <person name="Hiltunen Thoren M."/>
            <person name="Johannesson H."/>
        </authorList>
    </citation>
    <scope>NUCLEOTIDE SEQUENCE</scope>
    <source>
        <strain evidence="2">CBS 757.83</strain>
    </source>
</reference>
<sequence length="149" mass="15896">MTGTSRQSDPAASSGRLRCIAPLGLDRPELPCLSSVPLRAAYSRHITANLDALLLGAFWKRASVTALCGTRISEIRVFGPSGSLHGTSQRQSTWKPVNVDAPFDPPATLLITVGSTKEAEIGDRPRGEDPLPGFVHGSSRPRARAIQAR</sequence>
<gene>
    <name evidence="2" type="ORF">N658DRAFT_498361</name>
</gene>
<evidence type="ECO:0000256" key="1">
    <source>
        <dbReference type="SAM" id="MobiDB-lite"/>
    </source>
</evidence>
<dbReference type="EMBL" id="MU863649">
    <property type="protein sequence ID" value="KAK4099435.1"/>
    <property type="molecule type" value="Genomic_DNA"/>
</dbReference>
<evidence type="ECO:0000313" key="3">
    <source>
        <dbReference type="Proteomes" id="UP001305647"/>
    </source>
</evidence>
<proteinExistence type="predicted"/>
<reference evidence="2" key="2">
    <citation type="submission" date="2023-05" db="EMBL/GenBank/DDBJ databases">
        <authorList>
            <consortium name="Lawrence Berkeley National Laboratory"/>
            <person name="Steindorff A."/>
            <person name="Hensen N."/>
            <person name="Bonometti L."/>
            <person name="Westerberg I."/>
            <person name="Brannstrom I.O."/>
            <person name="Guillou S."/>
            <person name="Cros-Aarteil S."/>
            <person name="Calhoun S."/>
            <person name="Haridas S."/>
            <person name="Kuo A."/>
            <person name="Mondo S."/>
            <person name="Pangilinan J."/>
            <person name="Riley R."/>
            <person name="Labutti K."/>
            <person name="Andreopoulos B."/>
            <person name="Lipzen A."/>
            <person name="Chen C."/>
            <person name="Yanf M."/>
            <person name="Daum C."/>
            <person name="Ng V."/>
            <person name="Clum A."/>
            <person name="Ohm R."/>
            <person name="Martin F."/>
            <person name="Silar P."/>
            <person name="Natvig D."/>
            <person name="Lalanne C."/>
            <person name="Gautier V."/>
            <person name="Ament-Velasquez S.L."/>
            <person name="Kruys A."/>
            <person name="Hutchinson M.I."/>
            <person name="Powell A.J."/>
            <person name="Barry K."/>
            <person name="Miller A.N."/>
            <person name="Grigoriev I.V."/>
            <person name="Debuchy R."/>
            <person name="Gladieux P."/>
            <person name="Thoren M.H."/>
            <person name="Johannesson H."/>
        </authorList>
    </citation>
    <scope>NUCLEOTIDE SEQUENCE</scope>
    <source>
        <strain evidence="2">CBS 757.83</strain>
    </source>
</reference>
<feature type="region of interest" description="Disordered" evidence="1">
    <location>
        <begin position="118"/>
        <end position="149"/>
    </location>
</feature>
<comment type="caution">
    <text evidence="2">The sequence shown here is derived from an EMBL/GenBank/DDBJ whole genome shotgun (WGS) entry which is preliminary data.</text>
</comment>
<feature type="compositionally biased region" description="Basic and acidic residues" evidence="1">
    <location>
        <begin position="118"/>
        <end position="129"/>
    </location>
</feature>
<name>A0AAN6PWV1_9PEZI</name>
<protein>
    <submittedName>
        <fullName evidence="2">Uncharacterized protein</fullName>
    </submittedName>
</protein>
<dbReference type="Proteomes" id="UP001305647">
    <property type="component" value="Unassembled WGS sequence"/>
</dbReference>
<evidence type="ECO:0000313" key="2">
    <source>
        <dbReference type="EMBL" id="KAK4099435.1"/>
    </source>
</evidence>
<dbReference type="AlphaFoldDB" id="A0AAN6PWV1"/>
<organism evidence="2 3">
    <name type="scientific">Parathielavia hyrcaniae</name>
    <dbReference type="NCBI Taxonomy" id="113614"/>
    <lineage>
        <taxon>Eukaryota</taxon>
        <taxon>Fungi</taxon>
        <taxon>Dikarya</taxon>
        <taxon>Ascomycota</taxon>
        <taxon>Pezizomycotina</taxon>
        <taxon>Sordariomycetes</taxon>
        <taxon>Sordariomycetidae</taxon>
        <taxon>Sordariales</taxon>
        <taxon>Chaetomiaceae</taxon>
        <taxon>Parathielavia</taxon>
    </lineage>
</organism>